<protein>
    <submittedName>
        <fullName evidence="8">Transcriptional regulator</fullName>
    </submittedName>
</protein>
<evidence type="ECO:0000256" key="5">
    <source>
        <dbReference type="ARBA" id="ARBA00023163"/>
    </source>
</evidence>
<dbReference type="PROSITE" id="PS51755">
    <property type="entry name" value="OMPR_PHOB"/>
    <property type="match status" value="1"/>
</dbReference>
<evidence type="ECO:0000256" key="4">
    <source>
        <dbReference type="ARBA" id="ARBA00023125"/>
    </source>
</evidence>
<feature type="domain" description="OmpR/PhoB-type" evidence="7">
    <location>
        <begin position="1"/>
        <end position="103"/>
    </location>
</feature>
<dbReference type="GO" id="GO:0000160">
    <property type="term" value="P:phosphorelay signal transduction system"/>
    <property type="evidence" value="ECO:0007669"/>
    <property type="project" value="UniProtKB-KW"/>
</dbReference>
<dbReference type="Proteomes" id="UP000253742">
    <property type="component" value="Unassembled WGS sequence"/>
</dbReference>
<evidence type="ECO:0000256" key="1">
    <source>
        <dbReference type="ARBA" id="ARBA00005820"/>
    </source>
</evidence>
<organism evidence="8 9">
    <name type="scientific">Streptomyces parvulus</name>
    <dbReference type="NCBI Taxonomy" id="146923"/>
    <lineage>
        <taxon>Bacteria</taxon>
        <taxon>Bacillati</taxon>
        <taxon>Actinomycetota</taxon>
        <taxon>Actinomycetes</taxon>
        <taxon>Kitasatosporales</taxon>
        <taxon>Streptomycetaceae</taxon>
        <taxon>Streptomyces</taxon>
    </lineage>
</organism>
<dbReference type="AlphaFoldDB" id="A0A369UVL8"/>
<keyword evidence="3" id="KW-0805">Transcription regulation</keyword>
<dbReference type="SUPFAM" id="SSF52540">
    <property type="entry name" value="P-loop containing nucleoside triphosphate hydrolases"/>
    <property type="match status" value="1"/>
</dbReference>
<feature type="DNA-binding region" description="OmpR/PhoB-type" evidence="6">
    <location>
        <begin position="1"/>
        <end position="103"/>
    </location>
</feature>
<gene>
    <name evidence="8" type="ORF">DVZ84_35700</name>
</gene>
<accession>A0A369UVL8</accession>
<comment type="similarity">
    <text evidence="1">Belongs to the AfsR/DnrI/RedD regulatory family.</text>
</comment>
<dbReference type="InterPro" id="IPR011990">
    <property type="entry name" value="TPR-like_helical_dom_sf"/>
</dbReference>
<dbReference type="SUPFAM" id="SSF48452">
    <property type="entry name" value="TPR-like"/>
    <property type="match status" value="1"/>
</dbReference>
<evidence type="ECO:0000313" key="8">
    <source>
        <dbReference type="EMBL" id="RDD84353.1"/>
    </source>
</evidence>
<dbReference type="InterPro" id="IPR041664">
    <property type="entry name" value="AAA_16"/>
</dbReference>
<keyword evidence="5" id="KW-0804">Transcription</keyword>
<dbReference type="InterPro" id="IPR051677">
    <property type="entry name" value="AfsR-DnrI-RedD_regulator"/>
</dbReference>
<sequence length="654" mass="70041">MNPTDEAPVEFRALGPVQVLRGGSPVDLGPPQRKVLLARLLMAEGRSVTTSELITCLWRDEPPPGAVSSVRAHISRLRSVLDPTRKGPSSILVAEASGYALKVRREARDTAVFEDAVDRARTAVGQGLLTQAHHSLVEALGLWRGEAFQDVADQDFAVRARSRLDALLQEARELLASVLLRQGDITRAISAAEVLATSTPLREASWALLMRALYAGGRQTEALHHYERFRSTLAEQGLEPSPWLKRLQTGILRHDAAVMNDVLPLRTAPASSGPQGQRRGKHLFPLVGRGEEMSQLSAVLSRATAGHTGSAVVVGEPGIGKSRLVQELAARAVSAGFTVLHAQFGRASSHGGRSVPSPATQILHVLRRRGQQRGTPETGRVAAGRSSQAVADRPVLCLVDDADEAPAEYQGQLAQLVDALPDGPTAVICTVRDAHGAAANRLLTALAKREASWLTLEPLTPSEIVDMVTGYDQHVTPLDAAALHHRSGGVPFVVGELLKLPADRRTGPGARVPAAVRSSVLNRLAELPSPVGDLLAHAAVDGEWLDMGLLADLLATPLRELLPLVDTAVTARLLSWEADPDGRPTSGYRFTELSREVVLSTLAPSRRQLLHAAFVEHLYVSDDSDRERFARHLRAAGALAAETRTTLSPGAGRS</sequence>
<dbReference type="CDD" id="cd15831">
    <property type="entry name" value="BTAD"/>
    <property type="match status" value="1"/>
</dbReference>
<dbReference type="OrthoDB" id="134712at2"/>
<dbReference type="Pfam" id="PF03704">
    <property type="entry name" value="BTAD"/>
    <property type="match status" value="1"/>
</dbReference>
<dbReference type="GO" id="GO:0003677">
    <property type="term" value="F:DNA binding"/>
    <property type="evidence" value="ECO:0007669"/>
    <property type="project" value="UniProtKB-UniRule"/>
</dbReference>
<evidence type="ECO:0000256" key="3">
    <source>
        <dbReference type="ARBA" id="ARBA00023015"/>
    </source>
</evidence>
<dbReference type="GO" id="GO:0006355">
    <property type="term" value="P:regulation of DNA-templated transcription"/>
    <property type="evidence" value="ECO:0007669"/>
    <property type="project" value="InterPro"/>
</dbReference>
<dbReference type="InterPro" id="IPR016032">
    <property type="entry name" value="Sig_transdc_resp-reg_C-effctor"/>
</dbReference>
<dbReference type="Gene3D" id="1.10.10.10">
    <property type="entry name" value="Winged helix-like DNA-binding domain superfamily/Winged helix DNA-binding domain"/>
    <property type="match status" value="1"/>
</dbReference>
<proteinExistence type="inferred from homology"/>
<dbReference type="InterPro" id="IPR036388">
    <property type="entry name" value="WH-like_DNA-bd_sf"/>
</dbReference>
<name>A0A369UVL8_9ACTN</name>
<dbReference type="Gene3D" id="1.25.40.10">
    <property type="entry name" value="Tetratricopeptide repeat domain"/>
    <property type="match status" value="1"/>
</dbReference>
<dbReference type="EMBL" id="QQBH01000043">
    <property type="protein sequence ID" value="RDD84353.1"/>
    <property type="molecule type" value="Genomic_DNA"/>
</dbReference>
<evidence type="ECO:0000259" key="7">
    <source>
        <dbReference type="PROSITE" id="PS51755"/>
    </source>
</evidence>
<dbReference type="InterPro" id="IPR005158">
    <property type="entry name" value="BTAD"/>
</dbReference>
<dbReference type="SUPFAM" id="SSF46894">
    <property type="entry name" value="C-terminal effector domain of the bipartite response regulators"/>
    <property type="match status" value="1"/>
</dbReference>
<dbReference type="InterPro" id="IPR001867">
    <property type="entry name" value="OmpR/PhoB-type_DNA-bd"/>
</dbReference>
<evidence type="ECO:0000256" key="6">
    <source>
        <dbReference type="PROSITE-ProRule" id="PRU01091"/>
    </source>
</evidence>
<dbReference type="PANTHER" id="PTHR35807:SF1">
    <property type="entry name" value="TRANSCRIPTIONAL REGULATOR REDD"/>
    <property type="match status" value="1"/>
</dbReference>
<evidence type="ECO:0000313" key="9">
    <source>
        <dbReference type="Proteomes" id="UP000253742"/>
    </source>
</evidence>
<comment type="caution">
    <text evidence="8">The sequence shown here is derived from an EMBL/GenBank/DDBJ whole genome shotgun (WGS) entry which is preliminary data.</text>
</comment>
<reference evidence="8 9" key="1">
    <citation type="submission" date="2018-07" db="EMBL/GenBank/DDBJ databases">
        <title>Genome guided investigation of antibiotics producing actinomycetales strain isolated from a Macau mangrove ecosystem.</title>
        <authorList>
            <person name="Hu D."/>
        </authorList>
    </citation>
    <scope>NUCLEOTIDE SEQUENCE [LARGE SCALE GENOMIC DNA]</scope>
    <source>
        <strain evidence="8 9">2297</strain>
    </source>
</reference>
<dbReference type="SMART" id="SM00862">
    <property type="entry name" value="Trans_reg_C"/>
    <property type="match status" value="1"/>
</dbReference>
<dbReference type="InterPro" id="IPR027417">
    <property type="entry name" value="P-loop_NTPase"/>
</dbReference>
<dbReference type="Pfam" id="PF13191">
    <property type="entry name" value="AAA_16"/>
    <property type="match status" value="1"/>
</dbReference>
<evidence type="ECO:0000256" key="2">
    <source>
        <dbReference type="ARBA" id="ARBA00023012"/>
    </source>
</evidence>
<dbReference type="Gene3D" id="3.40.50.300">
    <property type="entry name" value="P-loop containing nucleotide triphosphate hydrolases"/>
    <property type="match status" value="1"/>
</dbReference>
<dbReference type="Pfam" id="PF00486">
    <property type="entry name" value="Trans_reg_C"/>
    <property type="match status" value="1"/>
</dbReference>
<dbReference type="SMART" id="SM01043">
    <property type="entry name" value="BTAD"/>
    <property type="match status" value="1"/>
</dbReference>
<keyword evidence="4 6" id="KW-0238">DNA-binding</keyword>
<dbReference type="PANTHER" id="PTHR35807">
    <property type="entry name" value="TRANSCRIPTIONAL REGULATOR REDD-RELATED"/>
    <property type="match status" value="1"/>
</dbReference>
<keyword evidence="2" id="KW-0902">Two-component regulatory system</keyword>